<dbReference type="Proteomes" id="UP000714275">
    <property type="component" value="Unassembled WGS sequence"/>
</dbReference>
<name>A0A9P7D327_9AGAM</name>
<dbReference type="PANTHER" id="PTHR10622:SF10">
    <property type="entry name" value="HET DOMAIN-CONTAINING PROTEIN"/>
    <property type="match status" value="1"/>
</dbReference>
<reference evidence="1" key="1">
    <citation type="journal article" date="2020" name="New Phytol.">
        <title>Comparative genomics reveals dynamic genome evolution in host specialist ectomycorrhizal fungi.</title>
        <authorList>
            <person name="Lofgren L.A."/>
            <person name="Nguyen N.H."/>
            <person name="Vilgalys R."/>
            <person name="Ruytinx J."/>
            <person name="Liao H.L."/>
            <person name="Branco S."/>
            <person name="Kuo A."/>
            <person name="LaButti K."/>
            <person name="Lipzen A."/>
            <person name="Andreopoulos W."/>
            <person name="Pangilinan J."/>
            <person name="Riley R."/>
            <person name="Hundley H."/>
            <person name="Na H."/>
            <person name="Barry K."/>
            <person name="Grigoriev I.V."/>
            <person name="Stajich J.E."/>
            <person name="Kennedy P.G."/>
        </authorList>
    </citation>
    <scope>NUCLEOTIDE SEQUENCE</scope>
    <source>
        <strain evidence="1">DOB743</strain>
    </source>
</reference>
<evidence type="ECO:0000313" key="2">
    <source>
        <dbReference type="Proteomes" id="UP000714275"/>
    </source>
</evidence>
<proteinExistence type="predicted"/>
<dbReference type="AlphaFoldDB" id="A0A9P7D327"/>
<keyword evidence="2" id="KW-1185">Reference proteome</keyword>
<protein>
    <recommendedName>
        <fullName evidence="3">Heterokaryon incompatibility domain-containing protein</fullName>
    </recommendedName>
</protein>
<accession>A0A9P7D327</accession>
<organism evidence="1 2">
    <name type="scientific">Suillus placidus</name>
    <dbReference type="NCBI Taxonomy" id="48579"/>
    <lineage>
        <taxon>Eukaryota</taxon>
        <taxon>Fungi</taxon>
        <taxon>Dikarya</taxon>
        <taxon>Basidiomycota</taxon>
        <taxon>Agaricomycotina</taxon>
        <taxon>Agaricomycetes</taxon>
        <taxon>Agaricomycetidae</taxon>
        <taxon>Boletales</taxon>
        <taxon>Suillineae</taxon>
        <taxon>Suillaceae</taxon>
        <taxon>Suillus</taxon>
    </lineage>
</organism>
<evidence type="ECO:0000313" key="1">
    <source>
        <dbReference type="EMBL" id="KAG1778425.1"/>
    </source>
</evidence>
<comment type="caution">
    <text evidence="1">The sequence shown here is derived from an EMBL/GenBank/DDBJ whole genome shotgun (WGS) entry which is preliminary data.</text>
</comment>
<dbReference type="EMBL" id="JABBWD010000016">
    <property type="protein sequence ID" value="KAG1778425.1"/>
    <property type="molecule type" value="Genomic_DNA"/>
</dbReference>
<evidence type="ECO:0008006" key="3">
    <source>
        <dbReference type="Google" id="ProtNLM"/>
    </source>
</evidence>
<gene>
    <name evidence="1" type="ORF">EV702DRAFT_180396</name>
</gene>
<dbReference type="OrthoDB" id="2691269at2759"/>
<dbReference type="PANTHER" id="PTHR10622">
    <property type="entry name" value="HET DOMAIN-CONTAINING PROTEIN"/>
    <property type="match status" value="1"/>
</dbReference>
<sequence length="173" mass="20310">MEPITEPVAKYFRWVMLSDRWERKEPLLRDIQDKFIYDLDPVGTIVKLQQFCKVARDAGLRWAWCNTCYIDQNNFELQESVNSMFVCSTLTFVYLSDISFSSKSGALAKSTWNTRGWTVQEFLAPYIVLFYQPDWTPYLDDRSPNHKESLPIMQEMERSIRINAQALAAFRLG</sequence>